<evidence type="ECO:0000256" key="3">
    <source>
        <dbReference type="ARBA" id="ARBA00012142"/>
    </source>
</evidence>
<dbReference type="SUPFAM" id="SSF51621">
    <property type="entry name" value="Phosphoenolpyruvate/pyruvate domain"/>
    <property type="match status" value="1"/>
</dbReference>
<dbReference type="InterPro" id="IPR011037">
    <property type="entry name" value="Pyrv_Knase-like_insert_dom_sf"/>
</dbReference>
<dbReference type="EC" id="2.7.1.40" evidence="3 12"/>
<keyword evidence="15" id="KW-1185">Reference proteome</keyword>
<organism evidence="14 15">
    <name type="scientific">Campylobacter taeniopygiae</name>
    <dbReference type="NCBI Taxonomy" id="2510188"/>
    <lineage>
        <taxon>Bacteria</taxon>
        <taxon>Pseudomonadati</taxon>
        <taxon>Campylobacterota</taxon>
        <taxon>Epsilonproteobacteria</taxon>
        <taxon>Campylobacterales</taxon>
        <taxon>Campylobacteraceae</taxon>
        <taxon>Campylobacter</taxon>
    </lineage>
</organism>
<keyword evidence="5" id="KW-0479">Metal-binding</keyword>
<evidence type="ECO:0000256" key="5">
    <source>
        <dbReference type="ARBA" id="ARBA00022723"/>
    </source>
</evidence>
<dbReference type="Gene3D" id="2.40.33.10">
    <property type="entry name" value="PK beta-barrel domain-like"/>
    <property type="match status" value="1"/>
</dbReference>
<keyword evidence="4 12" id="KW-0808">Transferase</keyword>
<evidence type="ECO:0000256" key="6">
    <source>
        <dbReference type="ARBA" id="ARBA00022741"/>
    </source>
</evidence>
<evidence type="ECO:0000256" key="1">
    <source>
        <dbReference type="ARBA" id="ARBA00004997"/>
    </source>
</evidence>
<sequence length="320" mass="36740">MQKYILTTGPSLGNKIKLNEIHQDNFIYRINGAHGTIDDIRKTIINLKNQIDSVEILIDLPGNKIRTANIDQNGVLLCKDKTFSLNINQFNYKDFYKLLKPEMKVYANDSVFLFIVKEINENEIIFLSKSDGILLNNKGMHVRDLHSNIPFLFEKDKQLIQLCNEFNINYVGASFVRKSQDIQEIKKIINPNTKIISKIETLEAVNNLNDILNEVSFILIDRGDLSTEIGIEKIPRFQNYIIQMANHKGIKVFLATQILKNMEEKPIPTIAEIDDLYNISKSGVFGIQLSEETAVGYYIEECVKILNLMQDEINNEKIVL</sequence>
<dbReference type="InterPro" id="IPR040442">
    <property type="entry name" value="Pyrv_kinase-like_dom_sf"/>
</dbReference>
<dbReference type="InterPro" id="IPR015806">
    <property type="entry name" value="Pyrv_Knase_insert_dom_sf"/>
</dbReference>
<dbReference type="InterPro" id="IPR001697">
    <property type="entry name" value="Pyr_Knase"/>
</dbReference>
<evidence type="ECO:0000256" key="4">
    <source>
        <dbReference type="ARBA" id="ARBA00022679"/>
    </source>
</evidence>
<comment type="caution">
    <text evidence="14">The sequence shown here is derived from an EMBL/GenBank/DDBJ whole genome shotgun (WGS) entry which is preliminary data.</text>
</comment>
<dbReference type="PANTHER" id="PTHR11817">
    <property type="entry name" value="PYRUVATE KINASE"/>
    <property type="match status" value="1"/>
</dbReference>
<dbReference type="RefSeq" id="WP_137623789.1">
    <property type="nucleotide sequence ID" value="NZ_NXLY01000006.1"/>
</dbReference>
<comment type="pathway">
    <text evidence="1 12">Carbohydrate degradation; glycolysis; pyruvate from D-glyceraldehyde 3-phosphate: step 5/5.</text>
</comment>
<evidence type="ECO:0000256" key="7">
    <source>
        <dbReference type="ARBA" id="ARBA00022777"/>
    </source>
</evidence>
<dbReference type="Pfam" id="PF00224">
    <property type="entry name" value="PK"/>
    <property type="match status" value="1"/>
</dbReference>
<keyword evidence="9 12" id="KW-0460">Magnesium</keyword>
<evidence type="ECO:0000256" key="12">
    <source>
        <dbReference type="RuleBase" id="RU000504"/>
    </source>
</evidence>
<dbReference type="Proteomes" id="UP000309584">
    <property type="component" value="Unassembled WGS sequence"/>
</dbReference>
<evidence type="ECO:0000313" key="15">
    <source>
        <dbReference type="Proteomes" id="UP000309584"/>
    </source>
</evidence>
<evidence type="ECO:0000256" key="11">
    <source>
        <dbReference type="ARBA" id="ARBA00023317"/>
    </source>
</evidence>
<keyword evidence="11 14" id="KW-0670">Pyruvate</keyword>
<dbReference type="PRINTS" id="PR01050">
    <property type="entry name" value="PYRUVTKNASE"/>
</dbReference>
<evidence type="ECO:0000256" key="2">
    <source>
        <dbReference type="ARBA" id="ARBA00008663"/>
    </source>
</evidence>
<dbReference type="Gene3D" id="3.20.20.60">
    <property type="entry name" value="Phosphoenolpyruvate-binding domains"/>
    <property type="match status" value="1"/>
</dbReference>
<proteinExistence type="inferred from homology"/>
<accession>A0ABY2TJQ0</accession>
<dbReference type="InterPro" id="IPR015793">
    <property type="entry name" value="Pyrv_Knase_brl"/>
</dbReference>
<evidence type="ECO:0000313" key="14">
    <source>
        <dbReference type="EMBL" id="TKX34093.1"/>
    </source>
</evidence>
<keyword evidence="7 12" id="KW-0418">Kinase</keyword>
<reference evidence="14 15" key="1">
    <citation type="submission" date="2018-05" db="EMBL/GenBank/DDBJ databases">
        <title>Novel Campyloabacter and Helicobacter Species and Strains.</title>
        <authorList>
            <person name="Mannion A.J."/>
            <person name="Shen Z."/>
            <person name="Fox J.G."/>
        </authorList>
    </citation>
    <scope>NUCLEOTIDE SEQUENCE [LARGE SCALE GENOMIC DNA]</scope>
    <source>
        <strain evidence="15">MIT10-5678</strain>
    </source>
</reference>
<evidence type="ECO:0000256" key="8">
    <source>
        <dbReference type="ARBA" id="ARBA00022840"/>
    </source>
</evidence>
<evidence type="ECO:0000256" key="9">
    <source>
        <dbReference type="ARBA" id="ARBA00022842"/>
    </source>
</evidence>
<comment type="similarity">
    <text evidence="2 12">Belongs to the pyruvate kinase family.</text>
</comment>
<gene>
    <name evidence="14" type="ORF">CQA75_04130</name>
</gene>
<dbReference type="InterPro" id="IPR015813">
    <property type="entry name" value="Pyrv/PenolPyrv_kinase-like_dom"/>
</dbReference>
<dbReference type="SUPFAM" id="SSF50800">
    <property type="entry name" value="PK beta-barrel domain-like"/>
    <property type="match status" value="1"/>
</dbReference>
<dbReference type="GO" id="GO:0016301">
    <property type="term" value="F:kinase activity"/>
    <property type="evidence" value="ECO:0007669"/>
    <property type="project" value="UniProtKB-KW"/>
</dbReference>
<evidence type="ECO:0000259" key="13">
    <source>
        <dbReference type="Pfam" id="PF00224"/>
    </source>
</evidence>
<keyword evidence="6" id="KW-0547">Nucleotide-binding</keyword>
<comment type="catalytic activity">
    <reaction evidence="12">
        <text>pyruvate + ATP = phosphoenolpyruvate + ADP + H(+)</text>
        <dbReference type="Rhea" id="RHEA:18157"/>
        <dbReference type="ChEBI" id="CHEBI:15361"/>
        <dbReference type="ChEBI" id="CHEBI:15378"/>
        <dbReference type="ChEBI" id="CHEBI:30616"/>
        <dbReference type="ChEBI" id="CHEBI:58702"/>
        <dbReference type="ChEBI" id="CHEBI:456216"/>
        <dbReference type="EC" id="2.7.1.40"/>
    </reaction>
</comment>
<protein>
    <recommendedName>
        <fullName evidence="3 12">Pyruvate kinase</fullName>
        <ecNumber evidence="3 12">2.7.1.40</ecNumber>
    </recommendedName>
</protein>
<name>A0ABY2TJQ0_9BACT</name>
<dbReference type="EMBL" id="NXLY01000006">
    <property type="protein sequence ID" value="TKX34093.1"/>
    <property type="molecule type" value="Genomic_DNA"/>
</dbReference>
<keyword evidence="8" id="KW-0067">ATP-binding</keyword>
<keyword evidence="10 12" id="KW-0324">Glycolysis</keyword>
<feature type="domain" description="Pyruvate kinase barrel" evidence="13">
    <location>
        <begin position="3"/>
        <end position="303"/>
    </location>
</feature>
<evidence type="ECO:0000256" key="10">
    <source>
        <dbReference type="ARBA" id="ARBA00023152"/>
    </source>
</evidence>